<feature type="chain" id="PRO_5039286493" description="DUF4465 domain-containing protein" evidence="1">
    <location>
        <begin position="24"/>
        <end position="250"/>
    </location>
</feature>
<name>A0A9E8SJZ1_9BACT</name>
<evidence type="ECO:0000313" key="3">
    <source>
        <dbReference type="Proteomes" id="UP001164653"/>
    </source>
</evidence>
<dbReference type="Proteomes" id="UP001164653">
    <property type="component" value="Chromosome"/>
</dbReference>
<protein>
    <recommendedName>
        <fullName evidence="4">DUF4465 domain-containing protein</fullName>
    </recommendedName>
</protein>
<organism evidence="2 3">
    <name type="scientific">Dyadobacter pollutisoli</name>
    <dbReference type="NCBI Taxonomy" id="2910158"/>
    <lineage>
        <taxon>Bacteria</taxon>
        <taxon>Pseudomonadati</taxon>
        <taxon>Bacteroidota</taxon>
        <taxon>Cytophagia</taxon>
        <taxon>Cytophagales</taxon>
        <taxon>Spirosomataceae</taxon>
        <taxon>Dyadobacter</taxon>
    </lineage>
</organism>
<dbReference type="EMBL" id="CP112998">
    <property type="protein sequence ID" value="WAC11388.1"/>
    <property type="molecule type" value="Genomic_DNA"/>
</dbReference>
<keyword evidence="1" id="KW-0732">Signal</keyword>
<keyword evidence="3" id="KW-1185">Reference proteome</keyword>
<dbReference type="PROSITE" id="PS51257">
    <property type="entry name" value="PROKAR_LIPOPROTEIN"/>
    <property type="match status" value="1"/>
</dbReference>
<evidence type="ECO:0008006" key="4">
    <source>
        <dbReference type="Google" id="ProtNLM"/>
    </source>
</evidence>
<gene>
    <name evidence="2" type="ORF">ON006_27105</name>
</gene>
<dbReference type="RefSeq" id="WP_244821319.1">
    <property type="nucleotide sequence ID" value="NZ_CP112998.1"/>
</dbReference>
<sequence>MNLVQKLPIGLSLACLMFMSSCSKEDALTPEPQTEIVNAHSSLKEGAAALVITLPYFPSTKGSTGLDVYPTDWERDTHPYYSNNSQELPTGTSNLSCLWGNPMLPWKKGLPTIASGASIVNFGSIVTTTSYRKNVSNGKNSAAKTKITNLKPGKKYEISFYVASTICSVNQNAFTPLYANTIYVDLSNVKDPISHGIDVEGKEATWVKKTVIFDAISTEMSISFSAFVPQNGGYSYAHMFVNKNAIKQLN</sequence>
<dbReference type="KEGG" id="dpf:ON006_27105"/>
<proteinExistence type="predicted"/>
<evidence type="ECO:0000313" key="2">
    <source>
        <dbReference type="EMBL" id="WAC11388.1"/>
    </source>
</evidence>
<feature type="signal peptide" evidence="1">
    <location>
        <begin position="1"/>
        <end position="23"/>
    </location>
</feature>
<dbReference type="AlphaFoldDB" id="A0A9E8SJZ1"/>
<evidence type="ECO:0000256" key="1">
    <source>
        <dbReference type="SAM" id="SignalP"/>
    </source>
</evidence>
<accession>A0A9E8SJZ1</accession>
<reference evidence="2" key="1">
    <citation type="submission" date="2022-11" db="EMBL/GenBank/DDBJ databases">
        <title>Dyadobacter pollutisoli sp. nov., isolated from plastic dumped soil.</title>
        <authorList>
            <person name="Kim J.M."/>
            <person name="Kim K.R."/>
            <person name="Lee J.K."/>
            <person name="Hao L."/>
            <person name="Jeon C.O."/>
        </authorList>
    </citation>
    <scope>NUCLEOTIDE SEQUENCE</scope>
    <source>
        <strain evidence="2">U1</strain>
    </source>
</reference>